<dbReference type="EC" id="4.2.1.41" evidence="2"/>
<dbReference type="RefSeq" id="WP_425345790.1">
    <property type="nucleotide sequence ID" value="NZ_JBGUBD010000006.1"/>
</dbReference>
<dbReference type="SUPFAM" id="SSF51569">
    <property type="entry name" value="Aldolase"/>
    <property type="match status" value="1"/>
</dbReference>
<reference evidence="2 3" key="1">
    <citation type="submission" date="2024-08" db="EMBL/GenBank/DDBJ databases">
        <title>Whole-genome sequencing of halo(alkali)philic microorganisms from hypersaline lakes.</title>
        <authorList>
            <person name="Sorokin D.Y."/>
            <person name="Merkel A.Y."/>
            <person name="Messina E."/>
            <person name="Yakimov M."/>
        </authorList>
    </citation>
    <scope>NUCLEOTIDE SEQUENCE [LARGE SCALE GENOMIC DNA]</scope>
    <source>
        <strain evidence="2 3">AB-hyl4</strain>
    </source>
</reference>
<dbReference type="EC" id="4.3.3.7" evidence="2"/>
<dbReference type="GO" id="GO:0047448">
    <property type="term" value="F:5-dehydro-4-deoxyglucarate dehydratase activity"/>
    <property type="evidence" value="ECO:0007669"/>
    <property type="project" value="UniProtKB-EC"/>
</dbReference>
<dbReference type="EC" id="4.1.3.3" evidence="2"/>
<accession>A0ABV4U5I9</accession>
<dbReference type="GO" id="GO:0008840">
    <property type="term" value="F:4-hydroxy-tetrahydrodipicolinate synthase activity"/>
    <property type="evidence" value="ECO:0007669"/>
    <property type="project" value="UniProtKB-EC"/>
</dbReference>
<proteinExistence type="predicted"/>
<dbReference type="CDD" id="cd00408">
    <property type="entry name" value="DHDPS-like"/>
    <property type="match status" value="1"/>
</dbReference>
<dbReference type="Gene3D" id="3.20.20.70">
    <property type="entry name" value="Aldolase class I"/>
    <property type="match status" value="1"/>
</dbReference>
<dbReference type="GO" id="GO:0008747">
    <property type="term" value="F:N-acetylneuraminate lyase activity"/>
    <property type="evidence" value="ECO:0007669"/>
    <property type="project" value="UniProtKB-EC"/>
</dbReference>
<organism evidence="2 3">
    <name type="scientific">Natronomicrosphaera hydrolytica</name>
    <dbReference type="NCBI Taxonomy" id="3242702"/>
    <lineage>
        <taxon>Bacteria</taxon>
        <taxon>Pseudomonadati</taxon>
        <taxon>Planctomycetota</taxon>
        <taxon>Phycisphaerae</taxon>
        <taxon>Phycisphaerales</taxon>
        <taxon>Phycisphaeraceae</taxon>
        <taxon>Natronomicrosphaera</taxon>
    </lineage>
</organism>
<evidence type="ECO:0000313" key="2">
    <source>
        <dbReference type="EMBL" id="MFA9478865.1"/>
    </source>
</evidence>
<evidence type="ECO:0000256" key="1">
    <source>
        <dbReference type="ARBA" id="ARBA00023239"/>
    </source>
</evidence>
<evidence type="ECO:0000313" key="3">
    <source>
        <dbReference type="Proteomes" id="UP001575105"/>
    </source>
</evidence>
<dbReference type="Proteomes" id="UP001575105">
    <property type="component" value="Unassembled WGS sequence"/>
</dbReference>
<dbReference type="InterPro" id="IPR013785">
    <property type="entry name" value="Aldolase_TIM"/>
</dbReference>
<dbReference type="InterPro" id="IPR002220">
    <property type="entry name" value="DapA-like"/>
</dbReference>
<dbReference type="SMART" id="SM01130">
    <property type="entry name" value="DHDPS"/>
    <property type="match status" value="1"/>
</dbReference>
<protein>
    <submittedName>
        <fullName evidence="2">Dihydrodipicolinate synthase family protein</fullName>
        <ecNumber evidence="2">4.1.3.3</ecNumber>
        <ecNumber evidence="2">4.2.1.41</ecNumber>
        <ecNumber evidence="2">4.3.3.7</ecNumber>
    </submittedName>
</protein>
<comment type="caution">
    <text evidence="2">The sequence shown here is derived from an EMBL/GenBank/DDBJ whole genome shotgun (WGS) entry which is preliminary data.</text>
</comment>
<keyword evidence="3" id="KW-1185">Reference proteome</keyword>
<name>A0ABV4U5I9_9BACT</name>
<gene>
    <name evidence="2" type="ORF">ACERK3_11225</name>
</gene>
<sequence length="307" mass="34929">MPRYPQSNLAACMIPWTTDFQLDSHNFDRHISSVIDSGYQCLYVMGTAGEGYALGDRQFQEVVEVFADKTVGRDLAPQVGVISLSMQTVIDRIAWCHGRGIHMFQISLPSWGALDDKEIMLFFQTVCGEFPDCQFLHYNLLRARRILTGKDYRRIADVVPNLVATKNSTSDYARTADLLEHAPDLQHFLLESNFALGCTRGECSLLCSLGVLCPELAMRFFHAGVERDLPQLFRITEVFRRLGKRMFTHCSRKMIDGAFDKALVHLRNPAFPTRLLPPYLSMNEEELQGCREAYQDWRTSVDASVQC</sequence>
<dbReference type="EMBL" id="JBGUBD010000006">
    <property type="protein sequence ID" value="MFA9478865.1"/>
    <property type="molecule type" value="Genomic_DNA"/>
</dbReference>
<dbReference type="Pfam" id="PF00701">
    <property type="entry name" value="DHDPS"/>
    <property type="match status" value="1"/>
</dbReference>
<keyword evidence="1 2" id="KW-0456">Lyase</keyword>